<protein>
    <submittedName>
        <fullName evidence="1">Glycosyltransferase</fullName>
        <ecNumber evidence="1">2.4.-.-</ecNumber>
    </submittedName>
</protein>
<dbReference type="GO" id="GO:0016757">
    <property type="term" value="F:glycosyltransferase activity"/>
    <property type="evidence" value="ECO:0007669"/>
    <property type="project" value="UniProtKB-KW"/>
</dbReference>
<dbReference type="RefSeq" id="WP_386809418.1">
    <property type="nucleotide sequence ID" value="NZ_JBHTMV010000004.1"/>
</dbReference>
<evidence type="ECO:0000313" key="2">
    <source>
        <dbReference type="Proteomes" id="UP001597241"/>
    </source>
</evidence>
<accession>A0ABW3WQR7</accession>
<dbReference type="Pfam" id="PF13692">
    <property type="entry name" value="Glyco_trans_1_4"/>
    <property type="match status" value="1"/>
</dbReference>
<keyword evidence="1" id="KW-0328">Glycosyltransferase</keyword>
<sequence length="359" mass="42132">MIAILQPHIPHYREAFFEGMFETSPIKVYCYNSDESVLKDNFKKSTFKGHYIKNYSLGPFLVYSLLPFLKKDCNKLVLMLHFGHISTWLLLFLKPFHKKKIILWGQGISVKRYLKEEKMPSILLKVMIYLADAIWVYTKKEEEMWTDVFPNKKITALNNTISNIEEILNLNHFCSIKELKNKYNIKQEKCFIFCARFNSPYRRIDLLEEVINRLDKSKWGFIIIGSGDYKPDFSIYTNVYDFGTVYDKKLKDDLFTIADLYIQPGWVGLSIVEALAYGKPVVTFKRSDQTLQCVEYTYLIHRFNSLIFSNIEECINNLISMKEEDIKEMSINACKYVRENLTMANMIENSLNSLNSLGK</sequence>
<dbReference type="EC" id="2.4.-.-" evidence="1"/>
<gene>
    <name evidence="1" type="ORF">ACFQ5N_10305</name>
</gene>
<organism evidence="1 2">
    <name type="scientific">Lutibacter holmesii</name>
    <dbReference type="NCBI Taxonomy" id="1137985"/>
    <lineage>
        <taxon>Bacteria</taxon>
        <taxon>Pseudomonadati</taxon>
        <taxon>Bacteroidota</taxon>
        <taxon>Flavobacteriia</taxon>
        <taxon>Flavobacteriales</taxon>
        <taxon>Flavobacteriaceae</taxon>
        <taxon>Lutibacter</taxon>
    </lineage>
</organism>
<dbReference type="Gene3D" id="3.40.50.2000">
    <property type="entry name" value="Glycogen Phosphorylase B"/>
    <property type="match status" value="1"/>
</dbReference>
<keyword evidence="1" id="KW-0808">Transferase</keyword>
<comment type="caution">
    <text evidence="1">The sequence shown here is derived from an EMBL/GenBank/DDBJ whole genome shotgun (WGS) entry which is preliminary data.</text>
</comment>
<dbReference type="SUPFAM" id="SSF53756">
    <property type="entry name" value="UDP-Glycosyltransferase/glycogen phosphorylase"/>
    <property type="match status" value="1"/>
</dbReference>
<evidence type="ECO:0000313" key="1">
    <source>
        <dbReference type="EMBL" id="MFD1294227.1"/>
    </source>
</evidence>
<proteinExistence type="predicted"/>
<name>A0ABW3WQR7_9FLAO</name>
<dbReference type="PANTHER" id="PTHR12526">
    <property type="entry name" value="GLYCOSYLTRANSFERASE"/>
    <property type="match status" value="1"/>
</dbReference>
<keyword evidence="2" id="KW-1185">Reference proteome</keyword>
<dbReference type="Proteomes" id="UP001597241">
    <property type="component" value="Unassembled WGS sequence"/>
</dbReference>
<dbReference type="EMBL" id="JBHTMV010000004">
    <property type="protein sequence ID" value="MFD1294227.1"/>
    <property type="molecule type" value="Genomic_DNA"/>
</dbReference>
<reference evidence="2" key="1">
    <citation type="journal article" date="2019" name="Int. J. Syst. Evol. Microbiol.">
        <title>The Global Catalogue of Microorganisms (GCM) 10K type strain sequencing project: providing services to taxonomists for standard genome sequencing and annotation.</title>
        <authorList>
            <consortium name="The Broad Institute Genomics Platform"/>
            <consortium name="The Broad Institute Genome Sequencing Center for Infectious Disease"/>
            <person name="Wu L."/>
            <person name="Ma J."/>
        </authorList>
    </citation>
    <scope>NUCLEOTIDE SEQUENCE [LARGE SCALE GENOMIC DNA]</scope>
    <source>
        <strain evidence="2">CCUG 62221</strain>
    </source>
</reference>